<evidence type="ECO:0000313" key="3">
    <source>
        <dbReference type="Proteomes" id="UP000663829"/>
    </source>
</evidence>
<organism evidence="1 3">
    <name type="scientific">Didymodactylos carnosus</name>
    <dbReference type="NCBI Taxonomy" id="1234261"/>
    <lineage>
        <taxon>Eukaryota</taxon>
        <taxon>Metazoa</taxon>
        <taxon>Spiralia</taxon>
        <taxon>Gnathifera</taxon>
        <taxon>Rotifera</taxon>
        <taxon>Eurotatoria</taxon>
        <taxon>Bdelloidea</taxon>
        <taxon>Philodinida</taxon>
        <taxon>Philodinidae</taxon>
        <taxon>Didymodactylos</taxon>
    </lineage>
</organism>
<dbReference type="Proteomes" id="UP000663829">
    <property type="component" value="Unassembled WGS sequence"/>
</dbReference>
<keyword evidence="3" id="KW-1185">Reference proteome</keyword>
<evidence type="ECO:0000313" key="2">
    <source>
        <dbReference type="EMBL" id="CAF3778150.1"/>
    </source>
</evidence>
<evidence type="ECO:0000313" key="1">
    <source>
        <dbReference type="EMBL" id="CAF1006922.1"/>
    </source>
</evidence>
<comment type="caution">
    <text evidence="1">The sequence shown here is derived from an EMBL/GenBank/DDBJ whole genome shotgun (WGS) entry which is preliminary data.</text>
</comment>
<reference evidence="1" key="1">
    <citation type="submission" date="2021-02" db="EMBL/GenBank/DDBJ databases">
        <authorList>
            <person name="Nowell W R."/>
        </authorList>
    </citation>
    <scope>NUCLEOTIDE SEQUENCE</scope>
</reference>
<dbReference type="EMBL" id="CAJOBC010003328">
    <property type="protein sequence ID" value="CAF3778150.1"/>
    <property type="molecule type" value="Genomic_DNA"/>
</dbReference>
<dbReference type="Proteomes" id="UP000681722">
    <property type="component" value="Unassembled WGS sequence"/>
</dbReference>
<proteinExistence type="predicted"/>
<dbReference type="AlphaFoldDB" id="A0A814H9V1"/>
<gene>
    <name evidence="1" type="ORF">GPM918_LOCUS14057</name>
    <name evidence="2" type="ORF">SRO942_LOCUS14057</name>
</gene>
<protein>
    <submittedName>
        <fullName evidence="1">Uncharacterized protein</fullName>
    </submittedName>
</protein>
<name>A0A814H9V1_9BILA</name>
<sequence length="93" mass="10542">MKAHIPKQKFQDDLKGHNGSCQLGQDNDVGSLKVCRTTVNANRLTAGNFSACPTIDVIKQAAHYRKQFLIDEDIFKEMRVLMHFFREADTNSS</sequence>
<dbReference type="EMBL" id="CAJNOQ010003328">
    <property type="protein sequence ID" value="CAF1006922.1"/>
    <property type="molecule type" value="Genomic_DNA"/>
</dbReference>
<accession>A0A814H9V1</accession>